<name>A0A177WGB7_BATDL</name>
<dbReference type="InterPro" id="IPR036615">
    <property type="entry name" value="Mur_ligase_C_dom_sf"/>
</dbReference>
<protein>
    <submittedName>
        <fullName evidence="1">Uncharacterized protein</fullName>
    </submittedName>
</protein>
<dbReference type="OrthoDB" id="5212574at2759"/>
<dbReference type="AlphaFoldDB" id="A0A177WGB7"/>
<dbReference type="GO" id="GO:0016881">
    <property type="term" value="F:acid-amino acid ligase activity"/>
    <property type="evidence" value="ECO:0007669"/>
    <property type="project" value="InterPro"/>
</dbReference>
<proteinExistence type="predicted"/>
<dbReference type="EMBL" id="DS022302">
    <property type="protein sequence ID" value="OAJ39168.1"/>
    <property type="molecule type" value="Genomic_DNA"/>
</dbReference>
<dbReference type="VEuPathDB" id="FungiDB:BDEG_23035"/>
<gene>
    <name evidence="1" type="ORF">BDEG_23035</name>
</gene>
<evidence type="ECO:0000313" key="1">
    <source>
        <dbReference type="EMBL" id="OAJ39168.1"/>
    </source>
</evidence>
<sequence length="127" mass="14168">MSVGLSMPRYVLVPPHDTLQFNGCFKNVGLLSEIYIHNLLSCLVQPKIVFVVPFAQPLDMPWIHSEDTRIIAHVADTLIQGDTPSQCFDSFANAWNVITSNNTDCIVAICGSLDLVSEVYRTLHMTF</sequence>
<evidence type="ECO:0000313" key="2">
    <source>
        <dbReference type="Proteomes" id="UP000077115"/>
    </source>
</evidence>
<dbReference type="Proteomes" id="UP000077115">
    <property type="component" value="Unassembled WGS sequence"/>
</dbReference>
<reference evidence="1 2" key="2">
    <citation type="submission" date="2016-05" db="EMBL/GenBank/DDBJ databases">
        <title>Lineage-specific infection strategies underlie the spectrum of fungal disease in amphibians.</title>
        <authorList>
            <person name="Cuomo C.A."/>
            <person name="Farrer R.A."/>
            <person name="James T."/>
            <person name="Longcore J."/>
            <person name="Birren B."/>
        </authorList>
    </citation>
    <scope>NUCLEOTIDE SEQUENCE [LARGE SCALE GENOMIC DNA]</scope>
    <source>
        <strain evidence="1 2">JEL423</strain>
    </source>
</reference>
<dbReference type="SUPFAM" id="SSF53244">
    <property type="entry name" value="MurD-like peptide ligases, peptide-binding domain"/>
    <property type="match status" value="1"/>
</dbReference>
<dbReference type="STRING" id="403673.A0A177WGB7"/>
<organism evidence="1 2">
    <name type="scientific">Batrachochytrium dendrobatidis (strain JEL423)</name>
    <dbReference type="NCBI Taxonomy" id="403673"/>
    <lineage>
        <taxon>Eukaryota</taxon>
        <taxon>Fungi</taxon>
        <taxon>Fungi incertae sedis</taxon>
        <taxon>Chytridiomycota</taxon>
        <taxon>Chytridiomycota incertae sedis</taxon>
        <taxon>Chytridiomycetes</taxon>
        <taxon>Rhizophydiales</taxon>
        <taxon>Rhizophydiales incertae sedis</taxon>
        <taxon>Batrachochytrium</taxon>
    </lineage>
</organism>
<reference evidence="1 2" key="1">
    <citation type="submission" date="2006-10" db="EMBL/GenBank/DDBJ databases">
        <title>The Genome Sequence of Batrachochytrium dendrobatidis JEL423.</title>
        <authorList>
            <consortium name="The Broad Institute Genome Sequencing Platform"/>
            <person name="Birren B."/>
            <person name="Lander E."/>
            <person name="Galagan J."/>
            <person name="Cuomo C."/>
            <person name="Devon K."/>
            <person name="Jaffe D."/>
            <person name="Butler J."/>
            <person name="Alvarez P."/>
            <person name="Gnerre S."/>
            <person name="Grabherr M."/>
            <person name="Kleber M."/>
            <person name="Mauceli E."/>
            <person name="Brockman W."/>
            <person name="Young S."/>
            <person name="LaButti K."/>
            <person name="Sykes S."/>
            <person name="DeCaprio D."/>
            <person name="Crawford M."/>
            <person name="Koehrsen M."/>
            <person name="Engels R."/>
            <person name="Montgomery P."/>
            <person name="Pearson M."/>
            <person name="Howarth C."/>
            <person name="Larson L."/>
            <person name="White J."/>
            <person name="O'Leary S."/>
            <person name="Kodira C."/>
            <person name="Zeng Q."/>
            <person name="Yandava C."/>
            <person name="Alvarado L."/>
            <person name="Longcore J."/>
            <person name="James T."/>
        </authorList>
    </citation>
    <scope>NUCLEOTIDE SEQUENCE [LARGE SCALE GENOMIC DNA]</scope>
    <source>
        <strain evidence="1 2">JEL423</strain>
    </source>
</reference>
<accession>A0A177WGB7</accession>